<dbReference type="RefSeq" id="XP_019019223.1">
    <property type="nucleotide sequence ID" value="XM_019164098.1"/>
</dbReference>
<reference evidence="2 3" key="1">
    <citation type="journal article" date="2016" name="Proc. Natl. Acad. Sci. U.S.A.">
        <title>Comparative genomics of biotechnologically important yeasts.</title>
        <authorList>
            <person name="Riley R."/>
            <person name="Haridas S."/>
            <person name="Wolfe K.H."/>
            <person name="Lopes M.R."/>
            <person name="Hittinger C.T."/>
            <person name="Goeker M."/>
            <person name="Salamov A.A."/>
            <person name="Wisecaver J.H."/>
            <person name="Long T.M."/>
            <person name="Calvey C.H."/>
            <person name="Aerts A.L."/>
            <person name="Barry K.W."/>
            <person name="Choi C."/>
            <person name="Clum A."/>
            <person name="Coughlan A.Y."/>
            <person name="Deshpande S."/>
            <person name="Douglass A.P."/>
            <person name="Hanson S.J."/>
            <person name="Klenk H.-P."/>
            <person name="LaButti K.M."/>
            <person name="Lapidus A."/>
            <person name="Lindquist E.A."/>
            <person name="Lipzen A.M."/>
            <person name="Meier-Kolthoff J.P."/>
            <person name="Ohm R.A."/>
            <person name="Otillar R.P."/>
            <person name="Pangilinan J.L."/>
            <person name="Peng Y."/>
            <person name="Rokas A."/>
            <person name="Rosa C.A."/>
            <person name="Scheuner C."/>
            <person name="Sibirny A.A."/>
            <person name="Slot J.C."/>
            <person name="Stielow J.B."/>
            <person name="Sun H."/>
            <person name="Kurtzman C.P."/>
            <person name="Blackwell M."/>
            <person name="Grigoriev I.V."/>
            <person name="Jeffries T.W."/>
        </authorList>
    </citation>
    <scope>NUCLEOTIDE SEQUENCE [LARGE SCALE GENOMIC DNA]</scope>
    <source>
        <strain evidence="2 3">NRRL Y-2026</strain>
    </source>
</reference>
<sequence length="217" mass="24834">MPNFLQEDIYKGKSTLTFHEPRRDCKNYLVPFRHCLAEPTPDDKLHDTTLFQIVDLRDITKSVLSMIEGLKLLIDINESFQDRQRAITGPGASKKQNSKPRATIDAVNADEELGHDGATPYGGWSSSYRLTLQDCFGNTCYAYEVEPLGFLRKRSNGFFPIKLGSKIVVNSGTKIIFNTLQLKNENVEFLGGYIMKLDYKLYERKLKELKEEIHYEG</sequence>
<proteinExistence type="predicted"/>
<dbReference type="InterPro" id="IPR042470">
    <property type="entry name" value="RMI1_N_C_sf"/>
</dbReference>
<evidence type="ECO:0000259" key="1">
    <source>
        <dbReference type="Pfam" id="PF08585"/>
    </source>
</evidence>
<feature type="domain" description="RecQ mediated genome instability protein 1 OB-fold" evidence="1">
    <location>
        <begin position="45"/>
        <end position="198"/>
    </location>
</feature>
<dbReference type="InterPro" id="IPR013894">
    <property type="entry name" value="RMI1_OB"/>
</dbReference>
<dbReference type="GeneID" id="30180785"/>
<gene>
    <name evidence="2" type="ORF">PICMEDRAFT_72093</name>
</gene>
<organism evidence="2 3">
    <name type="scientific">Pichia membranifaciens NRRL Y-2026</name>
    <dbReference type="NCBI Taxonomy" id="763406"/>
    <lineage>
        <taxon>Eukaryota</taxon>
        <taxon>Fungi</taxon>
        <taxon>Dikarya</taxon>
        <taxon>Ascomycota</taxon>
        <taxon>Saccharomycotina</taxon>
        <taxon>Pichiomycetes</taxon>
        <taxon>Pichiales</taxon>
        <taxon>Pichiaceae</taxon>
        <taxon>Pichia</taxon>
    </lineage>
</organism>
<name>A0A1E3NPU3_9ASCO</name>
<dbReference type="AlphaFoldDB" id="A0A1E3NPU3"/>
<dbReference type="EMBL" id="KV454002">
    <property type="protein sequence ID" value="ODQ48110.1"/>
    <property type="molecule type" value="Genomic_DNA"/>
</dbReference>
<dbReference type="Proteomes" id="UP000094455">
    <property type="component" value="Unassembled WGS sequence"/>
</dbReference>
<keyword evidence="3" id="KW-1185">Reference proteome</keyword>
<evidence type="ECO:0000313" key="3">
    <source>
        <dbReference type="Proteomes" id="UP000094455"/>
    </source>
</evidence>
<evidence type="ECO:0000313" key="2">
    <source>
        <dbReference type="EMBL" id="ODQ48110.1"/>
    </source>
</evidence>
<accession>A0A1E3NPU3</accession>
<dbReference type="Pfam" id="PF08585">
    <property type="entry name" value="RMI1_N_C"/>
    <property type="match status" value="1"/>
</dbReference>
<dbReference type="STRING" id="763406.A0A1E3NPU3"/>
<protein>
    <recommendedName>
        <fullName evidence="1">RecQ mediated genome instability protein 1 OB-fold domain-containing protein</fullName>
    </recommendedName>
</protein>
<dbReference type="OrthoDB" id="341511at2759"/>
<dbReference type="Gene3D" id="2.40.50.770">
    <property type="entry name" value="RecQ-mediated genome instability protein Rmi1, C-terminal domain"/>
    <property type="match status" value="1"/>
</dbReference>